<keyword evidence="1" id="KW-0472">Membrane</keyword>
<feature type="transmembrane region" description="Helical" evidence="1">
    <location>
        <begin position="31"/>
        <end position="49"/>
    </location>
</feature>
<evidence type="ECO:0000256" key="1">
    <source>
        <dbReference type="SAM" id="Phobius"/>
    </source>
</evidence>
<organism evidence="2 3">
    <name type="scientific">Halobacillus salinarum</name>
    <dbReference type="NCBI Taxonomy" id="2932257"/>
    <lineage>
        <taxon>Bacteria</taxon>
        <taxon>Bacillati</taxon>
        <taxon>Bacillota</taxon>
        <taxon>Bacilli</taxon>
        <taxon>Bacillales</taxon>
        <taxon>Bacillaceae</taxon>
        <taxon>Halobacillus</taxon>
    </lineage>
</organism>
<feature type="transmembrane region" description="Helical" evidence="1">
    <location>
        <begin position="88"/>
        <end position="110"/>
    </location>
</feature>
<sequence length="126" mass="13713">MMEHKKALTIKGISTLVSLFIVLTFGYGVSIWSVLIVTVILGGLSYFLGDYLLLPKFKNQAATAADFVLTFVVILAAGSWILSPEQSIWLAALISAVVIATVEYCFHIYLASRALPANNIVKADVY</sequence>
<evidence type="ECO:0000313" key="2">
    <source>
        <dbReference type="EMBL" id="UOQ45819.1"/>
    </source>
</evidence>
<dbReference type="RefSeq" id="WP_244712699.1">
    <property type="nucleotide sequence ID" value="NZ_CP095073.1"/>
</dbReference>
<dbReference type="Proteomes" id="UP000831787">
    <property type="component" value="Chromosome"/>
</dbReference>
<gene>
    <name evidence="2" type="ORF">MUN89_07785</name>
</gene>
<dbReference type="InterPro" id="IPR019649">
    <property type="entry name" value="DUF2512"/>
</dbReference>
<accession>A0ABY4EMY2</accession>
<protein>
    <submittedName>
        <fullName evidence="2">YndM family protein</fullName>
    </submittedName>
</protein>
<name>A0ABY4EMY2_9BACI</name>
<keyword evidence="1" id="KW-1133">Transmembrane helix</keyword>
<keyword evidence="1" id="KW-0812">Transmembrane</keyword>
<proteinExistence type="predicted"/>
<dbReference type="EMBL" id="CP095073">
    <property type="protein sequence ID" value="UOQ45819.1"/>
    <property type="molecule type" value="Genomic_DNA"/>
</dbReference>
<dbReference type="Pfam" id="PF10710">
    <property type="entry name" value="DUF2512"/>
    <property type="match status" value="1"/>
</dbReference>
<feature type="transmembrane region" description="Helical" evidence="1">
    <location>
        <begin position="61"/>
        <end position="82"/>
    </location>
</feature>
<evidence type="ECO:0000313" key="3">
    <source>
        <dbReference type="Proteomes" id="UP000831787"/>
    </source>
</evidence>
<feature type="transmembrane region" description="Helical" evidence="1">
    <location>
        <begin position="7"/>
        <end position="25"/>
    </location>
</feature>
<keyword evidence="3" id="KW-1185">Reference proteome</keyword>
<reference evidence="2 3" key="1">
    <citation type="submission" date="2022-04" db="EMBL/GenBank/DDBJ databases">
        <title>Halobacillus sp. isolated from saltern.</title>
        <authorList>
            <person name="Won M."/>
            <person name="Lee C.-M."/>
            <person name="Woen H.-Y."/>
            <person name="Kwon S.-W."/>
        </authorList>
    </citation>
    <scope>NUCLEOTIDE SEQUENCE [LARGE SCALE GENOMIC DNA]</scope>
    <source>
        <strain evidence="2 3">SSBR10-3</strain>
    </source>
</reference>